<keyword evidence="2" id="KW-0813">Transport</keyword>
<dbReference type="EMBL" id="JAOUSE010000006">
    <property type="protein sequence ID" value="MCU9593597.1"/>
    <property type="molecule type" value="Genomic_DNA"/>
</dbReference>
<feature type="domain" description="ABC-type glycine betaine transport system substrate-binding" evidence="5">
    <location>
        <begin position="42"/>
        <end position="181"/>
    </location>
</feature>
<gene>
    <name evidence="6" type="ORF">OEV82_03885</name>
</gene>
<dbReference type="PANTHER" id="PTHR47737">
    <property type="entry name" value="GLYCINE BETAINE/PROLINE BETAINE TRANSPORT SYSTEM PERMEASE PROTEIN PROW"/>
    <property type="match status" value="1"/>
</dbReference>
<keyword evidence="3" id="KW-1003">Cell membrane</keyword>
<evidence type="ECO:0000256" key="1">
    <source>
        <dbReference type="ARBA" id="ARBA00004236"/>
    </source>
</evidence>
<evidence type="ECO:0000313" key="7">
    <source>
        <dbReference type="Proteomes" id="UP001208656"/>
    </source>
</evidence>
<accession>A0ABT2WHS2</accession>
<keyword evidence="7" id="KW-1185">Reference proteome</keyword>
<dbReference type="RefSeq" id="WP_263061099.1">
    <property type="nucleotide sequence ID" value="NZ_JAOUSE010000006.1"/>
</dbReference>
<dbReference type="Gene3D" id="3.10.105.10">
    <property type="entry name" value="Dipeptide-binding Protein, Domain 3"/>
    <property type="match status" value="1"/>
</dbReference>
<feature type="domain" description="ABC-type glycine betaine transport system substrate-binding" evidence="5">
    <location>
        <begin position="200"/>
        <end position="302"/>
    </location>
</feature>
<evidence type="ECO:0000256" key="3">
    <source>
        <dbReference type="ARBA" id="ARBA00022475"/>
    </source>
</evidence>
<evidence type="ECO:0000259" key="5">
    <source>
        <dbReference type="Pfam" id="PF04069"/>
    </source>
</evidence>
<protein>
    <submittedName>
        <fullName evidence="6">Glycine/betaine ABC transporter</fullName>
    </submittedName>
</protein>
<dbReference type="Pfam" id="PF04069">
    <property type="entry name" value="OpuAC"/>
    <property type="match status" value="2"/>
</dbReference>
<evidence type="ECO:0000256" key="4">
    <source>
        <dbReference type="ARBA" id="ARBA00023136"/>
    </source>
</evidence>
<keyword evidence="4" id="KW-0472">Membrane</keyword>
<reference evidence="6 7" key="1">
    <citation type="submission" date="2022-10" db="EMBL/GenBank/DDBJ databases">
        <title>Description of Fervidibacillus gen. nov. in the family Fervidibacillaceae fam. nov. with two species, Fervidibacillus albus sp. nov., and Fervidibacillus halotolerans sp. nov., isolated from tidal flat sediments.</title>
        <authorList>
            <person name="Kwon K.K."/>
            <person name="Yang S.-H."/>
        </authorList>
    </citation>
    <scope>NUCLEOTIDE SEQUENCE [LARGE SCALE GENOMIC DNA]</scope>
    <source>
        <strain evidence="6 7">DSM 23332</strain>
    </source>
</reference>
<dbReference type="SUPFAM" id="SSF53850">
    <property type="entry name" value="Periplasmic binding protein-like II"/>
    <property type="match status" value="2"/>
</dbReference>
<sequence>MLNFNWKKLILITMVSVMFFIVGCGNNNTESSINEDGSTNYSKAVDYTIIGIEPGAGITQQAKETLEEYENLAGWELQESSTAGMLAELENAIKNKDPIIITGWNPHYKFSQYDLKYLEDPKGSFGGEESIHTIVRKGLKEDMPNAYKILNQFHWDVKDMESVMLEAQETSFEEAAKNWIKANQDKVTQWIKDTEPVNGKSIELVSTPWDTERASSEVLKQVLEKQGFNVKVTPVDPAVVFQAIADGEADASQAPWLPSTHKPFYEKYKDDIVDLGENLKGTRTGLVVPTYMNIDSIDDLQPKDG</sequence>
<dbReference type="PROSITE" id="PS51257">
    <property type="entry name" value="PROKAR_LIPOPROTEIN"/>
    <property type="match status" value="1"/>
</dbReference>
<evidence type="ECO:0000256" key="2">
    <source>
        <dbReference type="ARBA" id="ARBA00022448"/>
    </source>
</evidence>
<organism evidence="6 7">
    <name type="scientific">Pallidibacillus thermolactis</name>
    <dbReference type="NCBI Taxonomy" id="251051"/>
    <lineage>
        <taxon>Bacteria</taxon>
        <taxon>Bacillati</taxon>
        <taxon>Bacillota</taxon>
        <taxon>Bacilli</taxon>
        <taxon>Bacillales</taxon>
        <taxon>Bacillaceae</taxon>
        <taxon>Pallidibacillus</taxon>
    </lineage>
</organism>
<dbReference type="InterPro" id="IPR007210">
    <property type="entry name" value="ABC_Gly_betaine_transp_sub-bd"/>
</dbReference>
<comment type="subcellular location">
    <subcellularLocation>
        <location evidence="1">Cell membrane</location>
    </subcellularLocation>
</comment>
<name>A0ABT2WHS2_9BACI</name>
<dbReference type="Proteomes" id="UP001208656">
    <property type="component" value="Unassembled WGS sequence"/>
</dbReference>
<evidence type="ECO:0000313" key="6">
    <source>
        <dbReference type="EMBL" id="MCU9593597.1"/>
    </source>
</evidence>
<comment type="caution">
    <text evidence="6">The sequence shown here is derived from an EMBL/GenBank/DDBJ whole genome shotgun (WGS) entry which is preliminary data.</text>
</comment>
<dbReference type="Gene3D" id="3.40.190.100">
    <property type="entry name" value="Glycine betaine-binding periplasmic protein, domain 2"/>
    <property type="match status" value="1"/>
</dbReference>
<dbReference type="PANTHER" id="PTHR47737:SF1">
    <property type="entry name" value="GLYCINE BETAINE_PROLINE BETAINE TRANSPORT SYSTEM PERMEASE PROTEIN PROW"/>
    <property type="match status" value="1"/>
</dbReference>
<proteinExistence type="predicted"/>